<organism evidence="2 3">
    <name type="scientific">Phaseolus angularis</name>
    <name type="common">Azuki bean</name>
    <name type="synonym">Vigna angularis</name>
    <dbReference type="NCBI Taxonomy" id="3914"/>
    <lineage>
        <taxon>Eukaryota</taxon>
        <taxon>Viridiplantae</taxon>
        <taxon>Streptophyta</taxon>
        <taxon>Embryophyta</taxon>
        <taxon>Tracheophyta</taxon>
        <taxon>Spermatophyta</taxon>
        <taxon>Magnoliopsida</taxon>
        <taxon>eudicotyledons</taxon>
        <taxon>Gunneridae</taxon>
        <taxon>Pentapetalae</taxon>
        <taxon>rosids</taxon>
        <taxon>fabids</taxon>
        <taxon>Fabales</taxon>
        <taxon>Fabaceae</taxon>
        <taxon>Papilionoideae</taxon>
        <taxon>50 kb inversion clade</taxon>
        <taxon>NPAAA clade</taxon>
        <taxon>indigoferoid/millettioid clade</taxon>
        <taxon>Phaseoleae</taxon>
        <taxon>Vigna</taxon>
    </lineage>
</organism>
<dbReference type="Gene3D" id="3.40.50.150">
    <property type="entry name" value="Vaccinia Virus protein VP39"/>
    <property type="match status" value="1"/>
</dbReference>
<gene>
    <name evidence="2" type="ORF">HKW66_Vig0152220</name>
</gene>
<protein>
    <recommendedName>
        <fullName evidence="4">Methyltransferase FkbM domain-containing protein</fullName>
    </recommendedName>
</protein>
<accession>A0A8T0JUJ8</accession>
<evidence type="ECO:0000313" key="2">
    <source>
        <dbReference type="EMBL" id="KAG2384015.1"/>
    </source>
</evidence>
<proteinExistence type="predicted"/>
<reference evidence="2 3" key="1">
    <citation type="submission" date="2020-05" db="EMBL/GenBank/DDBJ databases">
        <title>Vigna angularis (adzuki bean) Var. LongXiaoDou No. 4 denovo assembly.</title>
        <authorList>
            <person name="Xiang H."/>
        </authorList>
    </citation>
    <scope>NUCLEOTIDE SEQUENCE [LARGE SCALE GENOMIC DNA]</scope>
    <source>
        <tissue evidence="2">Leaf</tissue>
    </source>
</reference>
<evidence type="ECO:0000256" key="1">
    <source>
        <dbReference type="SAM" id="MobiDB-lite"/>
    </source>
</evidence>
<dbReference type="NCBIfam" id="TIGR01444">
    <property type="entry name" value="fkbM_fam"/>
    <property type="match status" value="1"/>
</dbReference>
<comment type="caution">
    <text evidence="2">The sequence shown here is derived from an EMBL/GenBank/DDBJ whole genome shotgun (WGS) entry which is preliminary data.</text>
</comment>
<feature type="region of interest" description="Disordered" evidence="1">
    <location>
        <begin position="218"/>
        <end position="240"/>
    </location>
</feature>
<evidence type="ECO:0008006" key="4">
    <source>
        <dbReference type="Google" id="ProtNLM"/>
    </source>
</evidence>
<dbReference type="PANTHER" id="PTHR34203">
    <property type="entry name" value="METHYLTRANSFERASE, FKBM FAMILY PROTEIN"/>
    <property type="match status" value="1"/>
</dbReference>
<dbReference type="InterPro" id="IPR029063">
    <property type="entry name" value="SAM-dependent_MTases_sf"/>
</dbReference>
<evidence type="ECO:0000313" key="3">
    <source>
        <dbReference type="Proteomes" id="UP000743370"/>
    </source>
</evidence>
<feature type="region of interest" description="Disordered" evidence="1">
    <location>
        <begin position="1"/>
        <end position="21"/>
    </location>
</feature>
<dbReference type="AlphaFoldDB" id="A0A8T0JUJ8"/>
<dbReference type="SUPFAM" id="SSF53335">
    <property type="entry name" value="S-adenosyl-L-methionine-dependent methyltransferases"/>
    <property type="match status" value="1"/>
</dbReference>
<dbReference type="PANTHER" id="PTHR34203:SF13">
    <property type="entry name" value="EXPRESSED PROTEIN"/>
    <property type="match status" value="1"/>
</dbReference>
<dbReference type="EMBL" id="JABFOF010000008">
    <property type="protein sequence ID" value="KAG2384015.1"/>
    <property type="molecule type" value="Genomic_DNA"/>
</dbReference>
<dbReference type="InterPro" id="IPR052514">
    <property type="entry name" value="SAM-dependent_MTase"/>
</dbReference>
<dbReference type="Proteomes" id="UP000743370">
    <property type="component" value="Unassembled WGS sequence"/>
</dbReference>
<name>A0A8T0JUJ8_PHAAN</name>
<sequence>MPSDDLGFGHQKIAPGTAQSHASKTNQALAPCLNPPWIVSPFDCSASPQAHPVFANTVEGLRYPFLFSLSNFETLLDKPHKNIVRMLKGKPFHKPAISVTIQDLLDKAKRKGKDGLVVDVGANVGMATFAASAMRFQVLAFEPVLENLQKICEGIYFNRVADLVTVFEAAESDHVGNIIVYKMESRSSIESDGSTEVGTWKDEYDFFELAGMEEFAQKHGQKERETSNVQEKRKQVKETEGNYQVEEYEKKI</sequence>
<dbReference type="InterPro" id="IPR006342">
    <property type="entry name" value="FkbM_mtfrase"/>
</dbReference>